<dbReference type="STRING" id="743788.S8F529"/>
<proteinExistence type="predicted"/>
<evidence type="ECO:0000313" key="2">
    <source>
        <dbReference type="Proteomes" id="UP000015241"/>
    </source>
</evidence>
<organism evidence="1 2">
    <name type="scientific">Fomitopsis schrenkii</name>
    <name type="common">Brown rot fungus</name>
    <dbReference type="NCBI Taxonomy" id="2126942"/>
    <lineage>
        <taxon>Eukaryota</taxon>
        <taxon>Fungi</taxon>
        <taxon>Dikarya</taxon>
        <taxon>Basidiomycota</taxon>
        <taxon>Agaricomycotina</taxon>
        <taxon>Agaricomycetes</taxon>
        <taxon>Polyporales</taxon>
        <taxon>Fomitopsis</taxon>
    </lineage>
</organism>
<accession>S8F529</accession>
<dbReference type="EMBL" id="KE504246">
    <property type="protein sequence ID" value="EPS94049.1"/>
    <property type="molecule type" value="Genomic_DNA"/>
</dbReference>
<protein>
    <submittedName>
        <fullName evidence="1">Uncharacterized protein</fullName>
    </submittedName>
</protein>
<dbReference type="Proteomes" id="UP000015241">
    <property type="component" value="Unassembled WGS sequence"/>
</dbReference>
<sequence>MARHFNLICPIDSARRKPRYSSPLSEKRGVLRTILTTKLRELTKEPRARTRYNVHVVRKYGCRLAGWPTCIPTSLSNLRGGRGPIDELLHLWNTGVLTFIRVNLLDEALALRPRTDRKCASRCDLGTHRKARTCCHRDAITPLVVLAEVDARVDAEAIAEAAEFERKHGRPLAKGELASDPIEQFDE</sequence>
<gene>
    <name evidence="1" type="ORF">FOMPIDRAFT_1055432</name>
</gene>
<name>S8F529_FOMSC</name>
<dbReference type="AlphaFoldDB" id="S8F529"/>
<dbReference type="HOGENOM" id="CLU_1525186_0_0_1"/>
<keyword evidence="2" id="KW-1185">Reference proteome</keyword>
<evidence type="ECO:0000313" key="1">
    <source>
        <dbReference type="EMBL" id="EPS94049.1"/>
    </source>
</evidence>
<reference evidence="1 2" key="1">
    <citation type="journal article" date="2012" name="Science">
        <title>The Paleozoic origin of enzymatic lignin decomposition reconstructed from 31 fungal genomes.</title>
        <authorList>
            <person name="Floudas D."/>
            <person name="Binder M."/>
            <person name="Riley R."/>
            <person name="Barry K."/>
            <person name="Blanchette R.A."/>
            <person name="Henrissat B."/>
            <person name="Martinez A.T."/>
            <person name="Otillar R."/>
            <person name="Spatafora J.W."/>
            <person name="Yadav J.S."/>
            <person name="Aerts A."/>
            <person name="Benoit I."/>
            <person name="Boyd A."/>
            <person name="Carlson A."/>
            <person name="Copeland A."/>
            <person name="Coutinho P.M."/>
            <person name="de Vries R.P."/>
            <person name="Ferreira P."/>
            <person name="Findley K."/>
            <person name="Foster B."/>
            <person name="Gaskell J."/>
            <person name="Glotzer D."/>
            <person name="Gorecki P."/>
            <person name="Heitman J."/>
            <person name="Hesse C."/>
            <person name="Hori C."/>
            <person name="Igarashi K."/>
            <person name="Jurgens J.A."/>
            <person name="Kallen N."/>
            <person name="Kersten P."/>
            <person name="Kohler A."/>
            <person name="Kuees U."/>
            <person name="Kumar T.K.A."/>
            <person name="Kuo A."/>
            <person name="LaButti K."/>
            <person name="Larrondo L.F."/>
            <person name="Lindquist E."/>
            <person name="Ling A."/>
            <person name="Lombard V."/>
            <person name="Lucas S."/>
            <person name="Lundell T."/>
            <person name="Martin R."/>
            <person name="McLaughlin D.J."/>
            <person name="Morgenstern I."/>
            <person name="Morin E."/>
            <person name="Murat C."/>
            <person name="Nagy L.G."/>
            <person name="Nolan M."/>
            <person name="Ohm R.A."/>
            <person name="Patyshakuliyeva A."/>
            <person name="Rokas A."/>
            <person name="Ruiz-Duenas F.J."/>
            <person name="Sabat G."/>
            <person name="Salamov A."/>
            <person name="Samejima M."/>
            <person name="Schmutz J."/>
            <person name="Slot J.C."/>
            <person name="St John F."/>
            <person name="Stenlid J."/>
            <person name="Sun H."/>
            <person name="Sun S."/>
            <person name="Syed K."/>
            <person name="Tsang A."/>
            <person name="Wiebenga A."/>
            <person name="Young D."/>
            <person name="Pisabarro A."/>
            <person name="Eastwood D.C."/>
            <person name="Martin F."/>
            <person name="Cullen D."/>
            <person name="Grigoriev I.V."/>
            <person name="Hibbett D.S."/>
        </authorList>
    </citation>
    <scope>NUCLEOTIDE SEQUENCE</scope>
    <source>
        <strain evidence="2">FP-58527</strain>
    </source>
</reference>
<dbReference type="InParanoid" id="S8F529"/>